<dbReference type="Gene3D" id="1.10.260.40">
    <property type="entry name" value="lambda repressor-like DNA-binding domains"/>
    <property type="match status" value="1"/>
</dbReference>
<dbReference type="InterPro" id="IPR010359">
    <property type="entry name" value="IrrE_HExxH"/>
</dbReference>
<dbReference type="PANTHER" id="PTHR43236:SF1">
    <property type="entry name" value="BLL7220 PROTEIN"/>
    <property type="match status" value="1"/>
</dbReference>
<reference evidence="3" key="1">
    <citation type="journal article" date="2012" name="Sci. Rep.">
        <title>Genomes of surface isolates of Alteromonas macleodii: the life of a widespread marine opportunistic copiotroph.</title>
        <authorList>
            <person name="Lopez-Perez M."/>
            <person name="Gonzaga A."/>
            <person name="Martin-Cuadrado A.B."/>
            <person name="Onyshchenko O."/>
            <person name="Ghavidel A."/>
            <person name="Ghai R."/>
            <person name="Rodriguez-Valera F."/>
        </authorList>
    </citation>
    <scope>NUCLEOTIDE SEQUENCE [LARGE SCALE GENOMIC DNA]</scope>
    <source>
        <strain evidence="3">English Channel 673</strain>
    </source>
</reference>
<evidence type="ECO:0000313" key="2">
    <source>
        <dbReference type="EMBL" id="AFT72784.1"/>
    </source>
</evidence>
<protein>
    <recommendedName>
        <fullName evidence="1">IrrE N-terminal-like domain-containing protein</fullName>
    </recommendedName>
</protein>
<feature type="domain" description="IrrE N-terminal-like" evidence="1">
    <location>
        <begin position="235"/>
        <end position="332"/>
    </location>
</feature>
<dbReference type="AlphaFoldDB" id="A0AB32ZU56"/>
<dbReference type="InterPro" id="IPR010982">
    <property type="entry name" value="Lambda_DNA-bd_dom_sf"/>
</dbReference>
<dbReference type="SUPFAM" id="SSF47413">
    <property type="entry name" value="lambda repressor-like DNA-binding domains"/>
    <property type="match status" value="1"/>
</dbReference>
<dbReference type="EMBL" id="CP003844">
    <property type="protein sequence ID" value="AFT72784.1"/>
    <property type="molecule type" value="Genomic_DNA"/>
</dbReference>
<dbReference type="Pfam" id="PF06114">
    <property type="entry name" value="Peptidase_M78"/>
    <property type="match status" value="1"/>
</dbReference>
<dbReference type="GO" id="GO:0003677">
    <property type="term" value="F:DNA binding"/>
    <property type="evidence" value="ECO:0007669"/>
    <property type="project" value="InterPro"/>
</dbReference>
<dbReference type="InterPro" id="IPR052345">
    <property type="entry name" value="Rad_response_metalloprotease"/>
</dbReference>
<organism evidence="2 3">
    <name type="scientific">Alteromonas macleodii (strain English Channel 673)</name>
    <dbReference type="NCBI Taxonomy" id="1004788"/>
    <lineage>
        <taxon>Bacteria</taxon>
        <taxon>Pseudomonadati</taxon>
        <taxon>Pseudomonadota</taxon>
        <taxon>Gammaproteobacteria</taxon>
        <taxon>Alteromonadales</taxon>
        <taxon>Alteromonadaceae</taxon>
        <taxon>Alteromonas/Salinimonas group</taxon>
        <taxon>Alteromonas</taxon>
    </lineage>
</organism>
<sequence>MNNSLDFSPTWASPPGDTIRSILFQRDVNIEEFSDLVGLDVDSCERMLSGYEKITRELARNIALVTEVSENFWLNREKKYRQQIEASRDERLQWLGKLPTQDMVKWNWIPKGLQVWDKFNACLDFFNVSSLDEWDEKFSSRLTNVAFRTSNSFDNVPASVITWLYQAEKIACKEVKSEWNKEKLIHSIEQIRSLTTQEDPDIFIPQLQSILSDCGVSLVLLQTPKGTRASGATFFIEQKHPILVLSFRHKTDDHFWFSLFHEIGHLILHGNKAIFIEGKEIASSQEECEANDFAQEVLVPNKYRKELQTLTHRDLRKIVKFAKKIGISKGIVVGQLQNSGNVPYGYLNKLKVKYDTSKVFLNL</sequence>
<gene>
    <name evidence="2" type="ordered locus">AMEC673_00390</name>
</gene>
<name>A0AB32ZU56_ALTME</name>
<dbReference type="Proteomes" id="UP000006296">
    <property type="component" value="Chromosome"/>
</dbReference>
<dbReference type="PANTHER" id="PTHR43236">
    <property type="entry name" value="ANTITOXIN HIGA1"/>
    <property type="match status" value="1"/>
</dbReference>
<proteinExistence type="predicted"/>
<evidence type="ECO:0000313" key="3">
    <source>
        <dbReference type="Proteomes" id="UP000006296"/>
    </source>
</evidence>
<dbReference type="RefSeq" id="WP_014975286.1">
    <property type="nucleotide sequence ID" value="NC_018678.1"/>
</dbReference>
<accession>A0AB32ZU56</accession>
<dbReference type="Gene3D" id="1.10.10.2910">
    <property type="match status" value="1"/>
</dbReference>
<dbReference type="KEGG" id="amg:AMEC673_00390"/>
<evidence type="ECO:0000259" key="1">
    <source>
        <dbReference type="Pfam" id="PF06114"/>
    </source>
</evidence>